<evidence type="ECO:0000256" key="1">
    <source>
        <dbReference type="ARBA" id="ARBA00023015"/>
    </source>
</evidence>
<dbReference type="RefSeq" id="WP_120334045.1">
    <property type="nucleotide sequence ID" value="NZ_MCAQ01000012.1"/>
</dbReference>
<keyword evidence="2" id="KW-0238">DNA-binding</keyword>
<keyword evidence="6" id="KW-1185">Reference proteome</keyword>
<dbReference type="PANTHER" id="PTHR43280:SF32">
    <property type="entry name" value="TRANSCRIPTIONAL REGULATORY PROTEIN"/>
    <property type="match status" value="1"/>
</dbReference>
<dbReference type="GO" id="GO:0043565">
    <property type="term" value="F:sequence-specific DNA binding"/>
    <property type="evidence" value="ECO:0007669"/>
    <property type="project" value="InterPro"/>
</dbReference>
<dbReference type="PROSITE" id="PS01124">
    <property type="entry name" value="HTH_ARAC_FAMILY_2"/>
    <property type="match status" value="1"/>
</dbReference>
<evidence type="ECO:0000256" key="3">
    <source>
        <dbReference type="ARBA" id="ARBA00023163"/>
    </source>
</evidence>
<comment type="caution">
    <text evidence="5">The sequence shown here is derived from an EMBL/GenBank/DDBJ whole genome shotgun (WGS) entry which is preliminary data.</text>
</comment>
<feature type="domain" description="HTH araC/xylS-type" evidence="4">
    <location>
        <begin position="179"/>
        <end position="277"/>
    </location>
</feature>
<dbReference type="SUPFAM" id="SSF46689">
    <property type="entry name" value="Homeodomain-like"/>
    <property type="match status" value="1"/>
</dbReference>
<keyword evidence="1" id="KW-0805">Transcription regulation</keyword>
<dbReference type="GO" id="GO:0003700">
    <property type="term" value="F:DNA-binding transcription factor activity"/>
    <property type="evidence" value="ECO:0007669"/>
    <property type="project" value="InterPro"/>
</dbReference>
<evidence type="ECO:0000259" key="4">
    <source>
        <dbReference type="PROSITE" id="PS01124"/>
    </source>
</evidence>
<accession>A0A420FVG0</accession>
<evidence type="ECO:0000313" key="5">
    <source>
        <dbReference type="EMBL" id="RKF36912.1"/>
    </source>
</evidence>
<dbReference type="Pfam" id="PF12833">
    <property type="entry name" value="HTH_18"/>
    <property type="match status" value="1"/>
</dbReference>
<dbReference type="InterPro" id="IPR018060">
    <property type="entry name" value="HTH_AraC"/>
</dbReference>
<dbReference type="Proteomes" id="UP000286402">
    <property type="component" value="Unassembled WGS sequence"/>
</dbReference>
<evidence type="ECO:0000256" key="2">
    <source>
        <dbReference type="ARBA" id="ARBA00023125"/>
    </source>
</evidence>
<sequence length="280" mass="31724">MMNSKDLEIGLQDFGICTLAEFQQTESEIASDTYYIIKIDEPIVIAVNRELYTLDSGQLLFVGPRKRIKFMNNSPIGGYVLSFTAAFYLRSKSDVKILNSILFYGIQNAIQIEGKMGNQAYFDTAIIERIKMARVQGPEILDLVAHHCVESILLEGHYRLSLQGILSKLCSSSEQIVFNSFNILVYKYYRESTSVSFYANKLKLTSRRLSELCAANSGKSAKAFISGIVVREAIRLIRHSNLSISQISFEIGFSNAANFRSFIKKHTGKQPYLHRNERDQ</sequence>
<reference evidence="5 6" key="1">
    <citation type="submission" date="2016-07" db="EMBL/GenBank/DDBJ databases">
        <title>Genome analysis of Sphingobacterium siyangense T12B17.</title>
        <authorList>
            <person name="Xu D."/>
            <person name="Su Y."/>
            <person name="Zheng S."/>
        </authorList>
    </citation>
    <scope>NUCLEOTIDE SEQUENCE [LARGE SCALE GENOMIC DNA]</scope>
    <source>
        <strain evidence="5 6">T12B17</strain>
    </source>
</reference>
<name>A0A420FVG0_9SPHI</name>
<gene>
    <name evidence="5" type="ORF">BCY89_04390</name>
</gene>
<dbReference type="EMBL" id="MCAQ01000012">
    <property type="protein sequence ID" value="RKF36912.1"/>
    <property type="molecule type" value="Genomic_DNA"/>
</dbReference>
<dbReference type="Gene3D" id="1.10.10.60">
    <property type="entry name" value="Homeodomain-like"/>
    <property type="match status" value="1"/>
</dbReference>
<organism evidence="5 6">
    <name type="scientific">Sphingobacterium siyangense</name>
    <dbReference type="NCBI Taxonomy" id="459529"/>
    <lineage>
        <taxon>Bacteria</taxon>
        <taxon>Pseudomonadati</taxon>
        <taxon>Bacteroidota</taxon>
        <taxon>Sphingobacteriia</taxon>
        <taxon>Sphingobacteriales</taxon>
        <taxon>Sphingobacteriaceae</taxon>
        <taxon>Sphingobacterium</taxon>
    </lineage>
</organism>
<dbReference type="InterPro" id="IPR009057">
    <property type="entry name" value="Homeodomain-like_sf"/>
</dbReference>
<protein>
    <recommendedName>
        <fullName evidence="4">HTH araC/xylS-type domain-containing protein</fullName>
    </recommendedName>
</protein>
<evidence type="ECO:0000313" key="6">
    <source>
        <dbReference type="Proteomes" id="UP000286402"/>
    </source>
</evidence>
<keyword evidence="3" id="KW-0804">Transcription</keyword>
<dbReference type="SMART" id="SM00342">
    <property type="entry name" value="HTH_ARAC"/>
    <property type="match status" value="1"/>
</dbReference>
<proteinExistence type="predicted"/>
<dbReference type="AlphaFoldDB" id="A0A420FVG0"/>
<dbReference type="PANTHER" id="PTHR43280">
    <property type="entry name" value="ARAC-FAMILY TRANSCRIPTIONAL REGULATOR"/>
    <property type="match status" value="1"/>
</dbReference>